<dbReference type="GO" id="GO:0007165">
    <property type="term" value="P:signal transduction"/>
    <property type="evidence" value="ECO:0007669"/>
    <property type="project" value="InterPro"/>
</dbReference>
<name>A0A0L0DH63_THETB</name>
<organism evidence="14 15">
    <name type="scientific">Thecamonas trahens ATCC 50062</name>
    <dbReference type="NCBI Taxonomy" id="461836"/>
    <lineage>
        <taxon>Eukaryota</taxon>
        <taxon>Apusozoa</taxon>
        <taxon>Apusomonadida</taxon>
        <taxon>Apusomonadidae</taxon>
        <taxon>Thecamonas</taxon>
    </lineage>
</organism>
<dbReference type="InterPro" id="IPR027417">
    <property type="entry name" value="P-loop_NTPase"/>
</dbReference>
<dbReference type="InterPro" id="IPR032675">
    <property type="entry name" value="LRR_dom_sf"/>
</dbReference>
<keyword evidence="5" id="KW-0547">Nucleotide-binding</keyword>
<dbReference type="SUPFAM" id="SSF52200">
    <property type="entry name" value="Toll/Interleukin receptor TIR domain"/>
    <property type="match status" value="1"/>
</dbReference>
<keyword evidence="4" id="KW-0677">Repeat</keyword>
<dbReference type="GeneID" id="25566542"/>
<evidence type="ECO:0000256" key="3">
    <source>
        <dbReference type="ARBA" id="ARBA00022679"/>
    </source>
</evidence>
<dbReference type="Pfam" id="PF13676">
    <property type="entry name" value="TIR_2"/>
    <property type="match status" value="1"/>
</dbReference>
<feature type="compositionally biased region" description="Low complexity" evidence="11">
    <location>
        <begin position="16"/>
        <end position="36"/>
    </location>
</feature>
<evidence type="ECO:0000313" key="15">
    <source>
        <dbReference type="Proteomes" id="UP000054408"/>
    </source>
</evidence>
<dbReference type="Gene3D" id="3.80.10.10">
    <property type="entry name" value="Ribonuclease Inhibitor"/>
    <property type="match status" value="2"/>
</dbReference>
<dbReference type="InterPro" id="IPR050715">
    <property type="entry name" value="LRR-SigEffector_domain"/>
</dbReference>
<evidence type="ECO:0000256" key="2">
    <source>
        <dbReference type="ARBA" id="ARBA00022614"/>
    </source>
</evidence>
<gene>
    <name evidence="14" type="ORF">AMSG_07673</name>
</gene>
<dbReference type="Gene3D" id="3.40.50.10140">
    <property type="entry name" value="Toll/interleukin-1 receptor homology (TIR) domain"/>
    <property type="match status" value="1"/>
</dbReference>
<evidence type="ECO:0000256" key="8">
    <source>
        <dbReference type="ARBA" id="ARBA00023134"/>
    </source>
</evidence>
<proteinExistence type="predicted"/>
<comment type="catalytic activity">
    <reaction evidence="10">
        <text>L-seryl-[protein] + ATP = O-phospho-L-seryl-[protein] + ADP + H(+)</text>
        <dbReference type="Rhea" id="RHEA:17989"/>
        <dbReference type="Rhea" id="RHEA-COMP:9863"/>
        <dbReference type="Rhea" id="RHEA-COMP:11604"/>
        <dbReference type="ChEBI" id="CHEBI:15378"/>
        <dbReference type="ChEBI" id="CHEBI:29999"/>
        <dbReference type="ChEBI" id="CHEBI:30616"/>
        <dbReference type="ChEBI" id="CHEBI:83421"/>
        <dbReference type="ChEBI" id="CHEBI:456216"/>
        <dbReference type="EC" id="2.7.11.1"/>
    </reaction>
</comment>
<evidence type="ECO:0000259" key="12">
    <source>
        <dbReference type="PROSITE" id="PS50006"/>
    </source>
</evidence>
<accession>A0A0L0DH63</accession>
<dbReference type="InterPro" id="IPR000253">
    <property type="entry name" value="FHA_dom"/>
</dbReference>
<dbReference type="PANTHER" id="PTHR45752">
    <property type="entry name" value="LEUCINE-RICH REPEAT-CONTAINING"/>
    <property type="match status" value="1"/>
</dbReference>
<dbReference type="RefSeq" id="XP_013756137.1">
    <property type="nucleotide sequence ID" value="XM_013900683.1"/>
</dbReference>
<feature type="domain" description="Roc" evidence="13">
    <location>
        <begin position="879"/>
        <end position="1061"/>
    </location>
</feature>
<dbReference type="InterPro" id="IPR032171">
    <property type="entry name" value="COR-A"/>
</dbReference>
<dbReference type="GO" id="GO:0016301">
    <property type="term" value="F:kinase activity"/>
    <property type="evidence" value="ECO:0007669"/>
    <property type="project" value="UniProtKB-KW"/>
</dbReference>
<evidence type="ECO:0000313" key="14">
    <source>
        <dbReference type="EMBL" id="KNC51476.1"/>
    </source>
</evidence>
<dbReference type="eggNOG" id="KOG0619">
    <property type="taxonomic scope" value="Eukaryota"/>
</dbReference>
<evidence type="ECO:0000256" key="11">
    <source>
        <dbReference type="SAM" id="MobiDB-lite"/>
    </source>
</evidence>
<feature type="region of interest" description="Disordered" evidence="11">
    <location>
        <begin position="1918"/>
        <end position="1971"/>
    </location>
</feature>
<reference evidence="14 15" key="1">
    <citation type="submission" date="2010-05" db="EMBL/GenBank/DDBJ databases">
        <title>The Genome Sequence of Thecamonas trahens ATCC 50062.</title>
        <authorList>
            <consortium name="The Broad Institute Genome Sequencing Platform"/>
            <person name="Russ C."/>
            <person name="Cuomo C."/>
            <person name="Shea T."/>
            <person name="Young S.K."/>
            <person name="Zeng Q."/>
            <person name="Koehrsen M."/>
            <person name="Haas B."/>
            <person name="Borodovsky M."/>
            <person name="Guigo R."/>
            <person name="Alvarado L."/>
            <person name="Berlin A."/>
            <person name="Bochicchio J."/>
            <person name="Borenstein D."/>
            <person name="Chapman S."/>
            <person name="Chen Z."/>
            <person name="Freedman E."/>
            <person name="Gellesch M."/>
            <person name="Goldberg J."/>
            <person name="Griggs A."/>
            <person name="Gujja S."/>
            <person name="Heilman E."/>
            <person name="Heiman D."/>
            <person name="Hepburn T."/>
            <person name="Howarth C."/>
            <person name="Jen D."/>
            <person name="Larson L."/>
            <person name="Mehta T."/>
            <person name="Park D."/>
            <person name="Pearson M."/>
            <person name="Roberts A."/>
            <person name="Saif S."/>
            <person name="Shenoy N."/>
            <person name="Sisk P."/>
            <person name="Stolte C."/>
            <person name="Sykes S."/>
            <person name="Thomson T."/>
            <person name="Walk T."/>
            <person name="White J."/>
            <person name="Yandava C."/>
            <person name="Burger G."/>
            <person name="Gray M.W."/>
            <person name="Holland P.W.H."/>
            <person name="King N."/>
            <person name="Lang F.B.F."/>
            <person name="Roger A.J."/>
            <person name="Ruiz-Trillo I."/>
            <person name="Lander E."/>
            <person name="Nusbaum C."/>
        </authorList>
    </citation>
    <scope>NUCLEOTIDE SEQUENCE [LARGE SCALE GENOMIC DNA]</scope>
    <source>
        <strain evidence="14 15">ATCC 50062</strain>
    </source>
</reference>
<evidence type="ECO:0000256" key="7">
    <source>
        <dbReference type="ARBA" id="ARBA00022840"/>
    </source>
</evidence>
<evidence type="ECO:0000256" key="10">
    <source>
        <dbReference type="ARBA" id="ARBA00048679"/>
    </source>
</evidence>
<keyword evidence="2" id="KW-0433">Leucine-rich repeat</keyword>
<feature type="compositionally biased region" description="Basic residues" evidence="11">
    <location>
        <begin position="1935"/>
        <end position="1949"/>
    </location>
</feature>
<dbReference type="EC" id="2.7.11.1" evidence="1"/>
<dbReference type="InterPro" id="IPR020859">
    <property type="entry name" value="ROC"/>
</dbReference>
<dbReference type="Pfam" id="PF08477">
    <property type="entry name" value="Roc"/>
    <property type="match status" value="1"/>
</dbReference>
<dbReference type="EMBL" id="GL349467">
    <property type="protein sequence ID" value="KNC51476.1"/>
    <property type="molecule type" value="Genomic_DNA"/>
</dbReference>
<dbReference type="InterPro" id="IPR000157">
    <property type="entry name" value="TIR_dom"/>
</dbReference>
<comment type="catalytic activity">
    <reaction evidence="9">
        <text>L-threonyl-[protein] + ATP = O-phospho-L-threonyl-[protein] + ADP + H(+)</text>
        <dbReference type="Rhea" id="RHEA:46608"/>
        <dbReference type="Rhea" id="RHEA-COMP:11060"/>
        <dbReference type="Rhea" id="RHEA-COMP:11605"/>
        <dbReference type="ChEBI" id="CHEBI:15378"/>
        <dbReference type="ChEBI" id="CHEBI:30013"/>
        <dbReference type="ChEBI" id="CHEBI:30616"/>
        <dbReference type="ChEBI" id="CHEBI:61977"/>
        <dbReference type="ChEBI" id="CHEBI:456216"/>
        <dbReference type="EC" id="2.7.11.1"/>
    </reaction>
</comment>
<evidence type="ECO:0000259" key="13">
    <source>
        <dbReference type="PROSITE" id="PS51424"/>
    </source>
</evidence>
<dbReference type="SMART" id="SM00369">
    <property type="entry name" value="LRR_TYP"/>
    <property type="match status" value="6"/>
</dbReference>
<dbReference type="PROSITE" id="PS50006">
    <property type="entry name" value="FHA_DOMAIN"/>
    <property type="match status" value="1"/>
</dbReference>
<dbReference type="InterPro" id="IPR057263">
    <property type="entry name" value="COR-B"/>
</dbReference>
<evidence type="ECO:0000256" key="6">
    <source>
        <dbReference type="ARBA" id="ARBA00022777"/>
    </source>
</evidence>
<dbReference type="STRING" id="461836.A0A0L0DH63"/>
<keyword evidence="8" id="KW-0342">GTP-binding</keyword>
<dbReference type="PANTHER" id="PTHR45752:SF187">
    <property type="entry name" value="LEUCINE-RICH REPEAT AND IQ DOMAIN-CONTAINING PROTEIN 4"/>
    <property type="match status" value="1"/>
</dbReference>
<dbReference type="Proteomes" id="UP000054408">
    <property type="component" value="Unassembled WGS sequence"/>
</dbReference>
<keyword evidence="3" id="KW-0808">Transferase</keyword>
<evidence type="ECO:0000256" key="9">
    <source>
        <dbReference type="ARBA" id="ARBA00047899"/>
    </source>
</evidence>
<dbReference type="Gene3D" id="3.40.50.300">
    <property type="entry name" value="P-loop containing nucleotide triphosphate hydrolases"/>
    <property type="match status" value="1"/>
</dbReference>
<dbReference type="PROSITE" id="PS51424">
    <property type="entry name" value="ROC"/>
    <property type="match status" value="1"/>
</dbReference>
<evidence type="ECO:0000256" key="4">
    <source>
        <dbReference type="ARBA" id="ARBA00022737"/>
    </source>
</evidence>
<dbReference type="Gene3D" id="3.30.310.200">
    <property type="match status" value="1"/>
</dbReference>
<feature type="region of interest" description="Disordered" evidence="11">
    <location>
        <begin position="1"/>
        <end position="40"/>
    </location>
</feature>
<dbReference type="GO" id="GO:0005524">
    <property type="term" value="F:ATP binding"/>
    <property type="evidence" value="ECO:0007669"/>
    <property type="project" value="UniProtKB-KW"/>
</dbReference>
<keyword evidence="6" id="KW-0418">Kinase</keyword>
<evidence type="ECO:0000256" key="5">
    <source>
        <dbReference type="ARBA" id="ARBA00022741"/>
    </source>
</evidence>
<evidence type="ECO:0000256" key="1">
    <source>
        <dbReference type="ARBA" id="ARBA00012513"/>
    </source>
</evidence>
<dbReference type="InterPro" id="IPR036388">
    <property type="entry name" value="WH-like_DNA-bd_sf"/>
</dbReference>
<dbReference type="InterPro" id="IPR003591">
    <property type="entry name" value="Leu-rich_rpt_typical-subtyp"/>
</dbReference>
<dbReference type="SUPFAM" id="SSF52540">
    <property type="entry name" value="P-loop containing nucleoside triphosphate hydrolases"/>
    <property type="match status" value="1"/>
</dbReference>
<protein>
    <recommendedName>
        <fullName evidence="1">non-specific serine/threonine protein kinase</fullName>
        <ecNumber evidence="1">2.7.11.1</ecNumber>
    </recommendedName>
</protein>
<dbReference type="Gene3D" id="3.30.70.1390">
    <property type="entry name" value="ROC domain from the Parkinson's disease-associated leucine-rich repeat kinase 2"/>
    <property type="match status" value="1"/>
</dbReference>
<keyword evidence="15" id="KW-1185">Reference proteome</keyword>
<dbReference type="InterPro" id="IPR035897">
    <property type="entry name" value="Toll_tir_struct_dom_sf"/>
</dbReference>
<dbReference type="Pfam" id="PF25497">
    <property type="entry name" value="COR-B"/>
    <property type="match status" value="1"/>
</dbReference>
<dbReference type="PRINTS" id="PR00449">
    <property type="entry name" value="RASTRNSFRMNG"/>
</dbReference>
<sequence length="2023" mass="215238">MGEARTRSSSSDEESSASVSRSSDSGSDSEVTQSSSYDSSATQAQDRATIFVPESFGLPQVALLRWTLASALVSPLGVADSLEDPWPAALIGLPMTESVEVAASLLVALGERVFGVSALPPSHVDAVTQILALAPVLADVRRAPPLLGQLVRADEPERELLAPGFCSALMVEAVVAAVVTADAGEMLPTCVHCYTGAAANPMTYPLTTTLSGNTLPPRLTLELVNTDAFPNAPDKVVVSGPNAVLGRSDKRCHAWLKSNTLMVADSSEPLDPDEVIVVSVHAPRVSAVHVALVYHVPINAYVLQPADLGANDTLLNDVSLAAAVEGGATAKELARAFAIRLHDHIELDHGGPLYRVVALRGVGAPPCGSYPLSPAVAVLEATNAAVLEPLVAALSPRLAAFRDLRLDPELDTLQPTTAVAWTLFETSVAANAVSAAHAVFVGYGLDSDAPRALAIVLERLVVDDHALVSLVLRHCSGSCLTSSSVTGPAQRGLSTVVSLLLDAGVSSEAALAPEMASTLAPNILALLRAPTSLDLAGTDLETDGEVANAIEASGGMLARLKSVDLSGNSLEALPMGVLERCMALTTLNLASSGVSDLALVGPFGPGVLANLTSLNVASNGLYGVPMALLECATALCELDLSGNELPGFPDAAAELLAPSLVSLALADNNLNTLPPALGSLTRLRYLNVAGHAAVSSLEWLSSLTELEILILDGAPLAAPVSGVLDRSEWMEMVRAKPYAVWLDSQVAMAAFDALDEDGVGSLDAPAVLRLNAELAHVLVPRKLDVTPIAQLSSLRQLSIKHLGLDELSRELLSGLGSGGQLTRLDVSSNALVRLPEELGTMSSLVHFECMGNPLEFPAPCIRAKGSAAILLYYQALAGGSVPISRTKLCVVGLGNAGKTSLIAALTQGPDAFDRESKSTDGIAIREWVVPAADVVAAAPEAVLETDSIRFSVWDFAGQSVYYNTHQFFLSHRAIYVLVWNIRLGAEHGGLDFWLNSIRSHHPEAPVVIVGTHADQVPVSNIEEARLRRQFSQIRGFVNVSSATGLNIDVLRAKVLAIAAGEPYMNQIVPTAFIKLENQLRQLATECTTELITQWSRVRCFGALCTLHTEEEVLRATEYLTDLGTIIHVQTPALRDLVILSPQFLADVMACVVSAQLPQMDAAGQAPAIVDGILYESATALVWARYDTSLHTKLLHLIAQFELVYALPPHPTRGPRYLVPCLLPDDPVAWPAEWRGIPHGAERVSLTYSFDFLPIGLFSRIQVRARDVPGPASGANFAVMWRTGLRLRRGPHVAELTTSQKRGVITVAVAGSAPHTLLSLFSQIISRLVDELYTGLAYSVHVPCPECTELVDGGRGQTLVRGFHVDGDESLRRAASSFLVRTIRRAVTSEVPFLQCEYFHMVPVRRLVAYIPPRSDVQVADQFERDVAMLEQQHVLLTSAIYISYSFANSSEAVAAGIVPAARGSFDPLALGEQLRALGFTVYFRDPRAPSGDDMSRILQSVRIFVACVSVEYFNDPAAVREYEYAIKILHKSRVPVVVGESFDFMRHRAYMLISGELWIDFVSPATREAKLAELSSRLLMMLPANSPAQAYVPTDDKGAEGHIEVYERGLAVPRRVPPLAVNSARPVFVSYAWRNSAHAFGEAAVGKVDPRGIAIDLAKNYGLGTWLDIDCLGRNGLFEDIAAGLSRARVVVACVSDAYAASDNCRMEFLHAAKNLCLPMVVAVVGSGDYAWTRSEVGLIAAGLPQIKFGSASEFEASMEELAGAVCEAMASSGGCDDEPKADDGSRAEADAADAEWADLREHAQRSFMRQLNMADGLVAHIDGPRIFAVTQLSSSSCCVVNGASLVALCENPQGWHMPLAPEAVKLSAENGCDVVAAVPYFDSLVRLMRLTSPELEMVQSVEFAEFIARKGSVGRHELGVDGGRGGGPLAGGRSRTRSRAGSLRRNRASSRVSDGHVSSDQAAGVGGRSDGEPLTIREAYRVLSEVFDGHGGLELVALTTGESLWLCRECAARLAVDGSQSV</sequence>
<dbReference type="Gene3D" id="1.10.10.10">
    <property type="entry name" value="Winged helix-like DNA-binding domain superfamily/Winged helix DNA-binding domain"/>
    <property type="match status" value="1"/>
</dbReference>
<keyword evidence="7" id="KW-0067">ATP-binding</keyword>
<dbReference type="SUPFAM" id="SSF52058">
    <property type="entry name" value="L domain-like"/>
    <property type="match status" value="1"/>
</dbReference>
<feature type="compositionally biased region" description="Gly residues" evidence="11">
    <location>
        <begin position="1921"/>
        <end position="1931"/>
    </location>
</feature>
<dbReference type="Pfam" id="PF16095">
    <property type="entry name" value="COR-A"/>
    <property type="match status" value="1"/>
</dbReference>
<feature type="domain" description="FHA" evidence="12">
    <location>
        <begin position="243"/>
        <end position="320"/>
    </location>
</feature>
<dbReference type="OrthoDB" id="10252328at2759"/>